<dbReference type="PANTHER" id="PTHR11932">
    <property type="entry name" value="CULLIN"/>
    <property type="match status" value="1"/>
</dbReference>
<evidence type="ECO:0000313" key="8">
    <source>
        <dbReference type="Proteomes" id="UP001213000"/>
    </source>
</evidence>
<evidence type="ECO:0000256" key="3">
    <source>
        <dbReference type="SAM" id="MobiDB-lite"/>
    </source>
</evidence>
<dbReference type="InterPro" id="IPR001373">
    <property type="entry name" value="Cullin_N"/>
</dbReference>
<evidence type="ECO:0000259" key="5">
    <source>
        <dbReference type="Pfam" id="PF00888"/>
    </source>
</evidence>
<keyword evidence="8" id="KW-1185">Reference proteome</keyword>
<dbReference type="AlphaFoldDB" id="A0AAD5VUA3"/>
<gene>
    <name evidence="7" type="ORF">NP233_g4635</name>
</gene>
<dbReference type="InterPro" id="IPR027417">
    <property type="entry name" value="P-loop_NTPase"/>
</dbReference>
<keyword evidence="2" id="KW-0677">Repeat</keyword>
<dbReference type="SUPFAM" id="SSF74788">
    <property type="entry name" value="Cullin repeat-like"/>
    <property type="match status" value="1"/>
</dbReference>
<dbReference type="SUPFAM" id="SSF52540">
    <property type="entry name" value="P-loop containing nucleoside triphosphate hydrolases"/>
    <property type="match status" value="1"/>
</dbReference>
<evidence type="ECO:0000259" key="6">
    <source>
        <dbReference type="Pfam" id="PF24883"/>
    </source>
</evidence>
<evidence type="ECO:0000256" key="4">
    <source>
        <dbReference type="SAM" id="Phobius"/>
    </source>
</evidence>
<evidence type="ECO:0000313" key="7">
    <source>
        <dbReference type="EMBL" id="KAJ3570080.1"/>
    </source>
</evidence>
<dbReference type="Pfam" id="PF24883">
    <property type="entry name" value="NPHP3_N"/>
    <property type="match status" value="1"/>
</dbReference>
<feature type="region of interest" description="Disordered" evidence="3">
    <location>
        <begin position="998"/>
        <end position="1040"/>
    </location>
</feature>
<feature type="domain" description="Nephrocystin 3-like N-terminal" evidence="6">
    <location>
        <begin position="68"/>
        <end position="223"/>
    </location>
</feature>
<keyword evidence="4" id="KW-0812">Transmembrane</keyword>
<dbReference type="Pfam" id="PF00888">
    <property type="entry name" value="Cullin"/>
    <property type="match status" value="1"/>
</dbReference>
<evidence type="ECO:0000256" key="1">
    <source>
        <dbReference type="ARBA" id="ARBA00006019"/>
    </source>
</evidence>
<sequence>MAHVSGSYNITGNNNLVLTDSSQPKNGAGTERLLPHCLPAAAYNSYAPQSKSHGCFPGTRTQYIEDITAWATGTVQGRKYSLMWMHGPAGVGKSSIARTCARKIAALSALGASFFFSSENGIVDPAYFFSTIAYQLSRQNSDYRAILEDRLSGDPTLLAMDLETQFQKLILEPMLKLNEHQKAPGNVIQSVVMIDGLDECDNNAAQITIVETVAKSIAKHGNSMPLLWAFFSRPAPHLDEIFKHSPYVSPICWNVELHVSLDLSPEIRLYLQGSLKITQAPDWPSSDDLNTLVKLVAGLFIYAATIVRFIMNPDSLPERQLKVLISFCSDSLWEQSLQAEIGSEQTNPLSELDDLYHEIMRGVSTNRNILKIIQQVLLLHHELSRGLQLTTPDLKNISPPPTRLLANIVGLSLMELRGALTKLYPVIGLRESERSEIRSNQWGSETIFFHHASFLEFLLDRTRSKDFWIGQQCHWVSLTVRSLSLLNRMYDMNGCPRDEKVIKLDQTVFSAKPLTRQLLFRDELYDQLHERLLRWCAYSGLTAGEVLDKLRLVNPRMFRELGIESGSDELQKFPDDIRQHICSTPYIITLPPPEVRQQFNGPPEHSASEHEIKEYITHILDLVLSSTHESSCLDDFHRFVDRISSQGKSELVQSQLQDHLSSHLTNLLKKKVLNTMEKSDLLRYYVDAWKAYRTFIAMLSSDNEWIKAAVLDAWRTSFYEALQEPKHRLTHTTLELIDRRRQGDLFNKHRLHGFIHSLTQVKSNNNLPASSGNTDHGVFETDFKSLYLESTKQFYEKEAAVLFSKHNILSYLEHVQERLQEEREYIAALDLPGGTGEDMLIYTQACTEAMLKDHFQNICTEFKSLLGAKCDPKYLQLVYSLTTEISDGVNALLEIFKAHIRSSFASGASPPDTIHSVRQRHVSMAETVFAGDSRFCQAVHNVFEELQLGEVETTSQDRVKPNQRTRHGSTHPDEPLLGYDVDGSVVDTQPINGVDKISIGEGDAPMPGGFPQPPHSDAEPTTSNIRSLSSDGARNMANGTQDAVDEDGVKEVQANPTQGPVPNIAYFNLLFWISLVVIVFARA</sequence>
<proteinExistence type="inferred from homology"/>
<keyword evidence="4" id="KW-0472">Membrane</keyword>
<comment type="similarity">
    <text evidence="1">Belongs to the cullin family.</text>
</comment>
<name>A0AAD5VUA3_9AGAR</name>
<dbReference type="InterPro" id="IPR056884">
    <property type="entry name" value="NPHP3-like_N"/>
</dbReference>
<feature type="region of interest" description="Disordered" evidence="3">
    <location>
        <begin position="953"/>
        <end position="978"/>
    </location>
</feature>
<keyword evidence="4" id="KW-1133">Transmembrane helix</keyword>
<dbReference type="EMBL" id="JANIEX010000255">
    <property type="protein sequence ID" value="KAJ3570080.1"/>
    <property type="molecule type" value="Genomic_DNA"/>
</dbReference>
<dbReference type="InterPro" id="IPR016159">
    <property type="entry name" value="Cullin_repeat-like_dom_sf"/>
</dbReference>
<evidence type="ECO:0008006" key="9">
    <source>
        <dbReference type="Google" id="ProtNLM"/>
    </source>
</evidence>
<dbReference type="Gene3D" id="3.40.50.300">
    <property type="entry name" value="P-loop containing nucleotide triphosphate hydrolases"/>
    <property type="match status" value="1"/>
</dbReference>
<feature type="domain" description="Cullin N-terminal" evidence="5">
    <location>
        <begin position="618"/>
        <end position="945"/>
    </location>
</feature>
<dbReference type="InterPro" id="IPR045093">
    <property type="entry name" value="Cullin"/>
</dbReference>
<organism evidence="7 8">
    <name type="scientific">Leucocoprinus birnbaumii</name>
    <dbReference type="NCBI Taxonomy" id="56174"/>
    <lineage>
        <taxon>Eukaryota</taxon>
        <taxon>Fungi</taxon>
        <taxon>Dikarya</taxon>
        <taxon>Basidiomycota</taxon>
        <taxon>Agaricomycotina</taxon>
        <taxon>Agaricomycetes</taxon>
        <taxon>Agaricomycetidae</taxon>
        <taxon>Agaricales</taxon>
        <taxon>Agaricineae</taxon>
        <taxon>Agaricaceae</taxon>
        <taxon>Leucocoprinus</taxon>
    </lineage>
</organism>
<protein>
    <recommendedName>
        <fullName evidence="9">NACHT domain-containing protein</fullName>
    </recommendedName>
</protein>
<feature type="compositionally biased region" description="Polar residues" evidence="3">
    <location>
        <begin position="1019"/>
        <end position="1040"/>
    </location>
</feature>
<dbReference type="GO" id="GO:0031625">
    <property type="term" value="F:ubiquitin protein ligase binding"/>
    <property type="evidence" value="ECO:0007669"/>
    <property type="project" value="InterPro"/>
</dbReference>
<feature type="transmembrane region" description="Helical" evidence="4">
    <location>
        <begin position="1064"/>
        <end position="1081"/>
    </location>
</feature>
<evidence type="ECO:0000256" key="2">
    <source>
        <dbReference type="ARBA" id="ARBA00022737"/>
    </source>
</evidence>
<comment type="caution">
    <text evidence="7">The sequence shown here is derived from an EMBL/GenBank/DDBJ whole genome shotgun (WGS) entry which is preliminary data.</text>
</comment>
<dbReference type="Gene3D" id="1.20.1310.10">
    <property type="entry name" value="Cullin Repeats"/>
    <property type="match status" value="2"/>
</dbReference>
<accession>A0AAD5VUA3</accession>
<reference evidence="7" key="1">
    <citation type="submission" date="2022-07" db="EMBL/GenBank/DDBJ databases">
        <title>Genome Sequence of Leucocoprinus birnbaumii.</title>
        <authorList>
            <person name="Buettner E."/>
        </authorList>
    </citation>
    <scope>NUCLEOTIDE SEQUENCE</scope>
    <source>
        <strain evidence="7">VT141</strain>
    </source>
</reference>
<dbReference type="Proteomes" id="UP001213000">
    <property type="component" value="Unassembled WGS sequence"/>
</dbReference>
<dbReference type="GO" id="GO:0006511">
    <property type="term" value="P:ubiquitin-dependent protein catabolic process"/>
    <property type="evidence" value="ECO:0007669"/>
    <property type="project" value="InterPro"/>
</dbReference>